<evidence type="ECO:0000256" key="16">
    <source>
        <dbReference type="ARBA" id="ARBA00047523"/>
    </source>
</evidence>
<evidence type="ECO:0000256" key="18">
    <source>
        <dbReference type="ARBA" id="ARBA00053331"/>
    </source>
</evidence>
<accession>A0A6P5J151</accession>
<keyword evidence="6 22" id="KW-0812">Transmembrane</keyword>
<protein>
    <recommendedName>
        <fullName evidence="19">ATP-binding cassette sub-family C member 6</fullName>
        <ecNumber evidence="14">7.6.2.3</ecNumber>
    </recommendedName>
    <alternativeName>
        <fullName evidence="20">Multidrug resistance-associated protein 6</fullName>
    </alternativeName>
</protein>
<comment type="subcellular location">
    <subcellularLocation>
        <location evidence="15">Basal cell membrane</location>
        <topology evidence="15">Multi-pass membrane protein</topology>
    </subcellularLocation>
    <subcellularLocation>
        <location evidence="1">Basolateral cell membrane</location>
        <topology evidence="1">Multi-pass membrane protein</topology>
    </subcellularLocation>
</comment>
<dbReference type="GO" id="GO:0055062">
    <property type="term" value="P:phosphate ion homeostasis"/>
    <property type="evidence" value="ECO:0007669"/>
    <property type="project" value="UniProtKB-ARBA"/>
</dbReference>
<sequence length="1506" mass="168919">MVVAGSVSGVCTPFLGIWSWNETQLLGLQTFSPCLLNAAVTWFPSIYLWVISPFYFLYLRYNNKGYIRMSRLFKTKMVLGFTLILLCFSNIIFTLWKIKEGTPQASEFLISPTVWFITTILAVFLIHSERQKGIRSSGVLFIYWLLCFLSMVATVSVTVYQHQQGGFPEDTFYHLITYFYSALIGAQFVLSFLADQLPFFSEILHDSNPCPESGASLPSKATFWWFSRLVWQGYRKPLELDDLWSLGKENSSEEIISQLEREWKKICNETQCTKQEVRFERGEEKRVDPTFPSETEAFLQRHQNFRLPLLKAIWKVFNITFLLGTLSLIICDIFRFAIPKILSFFLEFISDPEAPAWKGYFYAVLLFLSACLQTLFEQRHMYVVMVLELRLRTAVMGLVYRKVLALSSAMRKTAAVGEIINLVSVDVQRLMDAVLYLNGLWLPVVWMTLCFTFLWQLVGPSALTAIAVFVILLLLNFIITKKRGHFQEEQMLHKDHRARLTDSILRNMKIIKLHGWEEIFMEKILSIRRGELQALKNSGFLFTVSLVSFHLSTFLVALVMFAVHALTDEKHILDAEKAFVALTIINILNRAQAFLPFSINTIFQAWISLGRLAAFLQLEEVKPRAINKSPIGEECISVQDGTFAWSQESSPCLQRINLAVPRGSLVAVIGSVGSGKSSLLSALLGELSKLEGYVNIKGSVAYVPQEAWIQNASVKENVCFGQSLDIPWLDRVLEACALHRDLASFPAGIHTEIGEQGINLSGGQKQRLSLARAVYKKASVYLLDDPLAALDVHVGQHIFDRVIGPGGLLQGMTRILVTHAVHILPQVDHIIVMANGAVAESGSYQELLQRNGPFADFLSQSEQEEANHSQEMKLSEVKKSYRPISESGASAGKTDSFMEDSHEKGSTTLQSQAEATRMAGQLTEGDKVQYGRVNATLYLAYLRAAGTWICLSVVFIFLCQQVVSFSRGYWLSLWADDPIVNGTQQHTGLRVGIFGLLGCFQAIGRFGSIAVVLVGGVRASQQLFQGLLHDVARSPMIFFEQTPIGNLLNRFCKETDAMDAVIPDKFKSVLGFLFGLLEVILVIVVTTPLAAVVVLPLMALYIGLQNLYIASSCQLKRLESASRSPIYSHISETFQGSAVIRAFQAQDQFIVQNDSRIDEHQRASFPRLVADRWLATNMELLGNILIFTAAFFAVFSKPHLSPGIVGFSVSVALQVTEILHWLVRSWTDLENNIVCVERMRDYIKTPKEAPWTLPHNGISHTWPAMGQIEFRGYSLRYRPELALALRNLTLKIHPREKVGIVGRTGAGKSSLTISLLRLIEAAEGGIWIDGVNISQVGLHTLRSKISIIPQDPILFPGSVRMNLDLLDEHSDDEIWRALEMVQLKSFILGLPGQLQYECSDQGDNLSVGQKQLLCLARALLRKTKILFLDEATAAVDPQNDLQIQAILRDQFSDCTVLTIAHRLHTVMDCSRILVMDNGVVAEFGTPPQLLAQRGLFYRLAEESGLI</sequence>
<dbReference type="Pfam" id="PF00005">
    <property type="entry name" value="ABC_tran"/>
    <property type="match status" value="2"/>
</dbReference>
<feature type="domain" description="ABC transmembrane type-1" evidence="24">
    <location>
        <begin position="322"/>
        <end position="604"/>
    </location>
</feature>
<dbReference type="CTD" id="368"/>
<dbReference type="Pfam" id="PF00664">
    <property type="entry name" value="ABC_membrane"/>
    <property type="match status" value="2"/>
</dbReference>
<evidence type="ECO:0000256" key="6">
    <source>
        <dbReference type="ARBA" id="ARBA00022692"/>
    </source>
</evidence>
<evidence type="ECO:0000256" key="15">
    <source>
        <dbReference type="ARBA" id="ARBA00034696"/>
    </source>
</evidence>
<evidence type="ECO:0000256" key="10">
    <source>
        <dbReference type="ARBA" id="ARBA00022967"/>
    </source>
</evidence>
<feature type="transmembrane region" description="Helical" evidence="22">
    <location>
        <begin position="539"/>
        <end position="563"/>
    </location>
</feature>
<comment type="catalytic activity">
    <reaction evidence="17">
        <text>an S-substituted glutathione(in) + ATP + H2O = an S-substituted glutathione(out) + ADP + phosphate + H(+)</text>
        <dbReference type="Rhea" id="RHEA:19121"/>
        <dbReference type="ChEBI" id="CHEBI:15377"/>
        <dbReference type="ChEBI" id="CHEBI:15378"/>
        <dbReference type="ChEBI" id="CHEBI:30616"/>
        <dbReference type="ChEBI" id="CHEBI:43474"/>
        <dbReference type="ChEBI" id="CHEBI:90779"/>
        <dbReference type="ChEBI" id="CHEBI:456216"/>
        <dbReference type="EC" id="7.6.2.3"/>
    </reaction>
    <physiologicalReaction direction="left-to-right" evidence="17">
        <dbReference type="Rhea" id="RHEA:19122"/>
    </physiologicalReaction>
</comment>
<dbReference type="NCBIfam" id="TIGR00957">
    <property type="entry name" value="MRP_assoc_pro"/>
    <property type="match status" value="1"/>
</dbReference>
<gene>
    <name evidence="26" type="primary">ABCC6</name>
</gene>
<comment type="catalytic activity">
    <reaction evidence="16">
        <text>leukotriene C4(in) + ATP + H2O = leukotriene C4(out) + ADP + phosphate + H(+)</text>
        <dbReference type="Rhea" id="RHEA:38963"/>
        <dbReference type="ChEBI" id="CHEBI:15377"/>
        <dbReference type="ChEBI" id="CHEBI:15378"/>
        <dbReference type="ChEBI" id="CHEBI:30616"/>
        <dbReference type="ChEBI" id="CHEBI:43474"/>
        <dbReference type="ChEBI" id="CHEBI:57973"/>
        <dbReference type="ChEBI" id="CHEBI:456216"/>
    </reaction>
    <physiologicalReaction direction="left-to-right" evidence="16">
        <dbReference type="Rhea" id="RHEA:38964"/>
    </physiologicalReaction>
</comment>
<feature type="domain" description="ABC transporter" evidence="23">
    <location>
        <begin position="636"/>
        <end position="860"/>
    </location>
</feature>
<evidence type="ECO:0000256" key="14">
    <source>
        <dbReference type="ARBA" id="ARBA00024220"/>
    </source>
</evidence>
<feature type="region of interest" description="Disordered" evidence="21">
    <location>
        <begin position="885"/>
        <end position="916"/>
    </location>
</feature>
<dbReference type="InterPro" id="IPR056227">
    <property type="entry name" value="TMD0_ABC"/>
</dbReference>
<dbReference type="SUPFAM" id="SSF90123">
    <property type="entry name" value="ABC transporter transmembrane region"/>
    <property type="match status" value="2"/>
</dbReference>
<feature type="transmembrane region" description="Helical" evidence="22">
    <location>
        <begin position="357"/>
        <end position="376"/>
    </location>
</feature>
<dbReference type="PROSITE" id="PS00211">
    <property type="entry name" value="ABC_TRANSPORTER_1"/>
    <property type="match status" value="2"/>
</dbReference>
<dbReference type="SUPFAM" id="SSF52540">
    <property type="entry name" value="P-loop containing nucleoside triphosphate hydrolases"/>
    <property type="match status" value="2"/>
</dbReference>
<dbReference type="InterPro" id="IPR011527">
    <property type="entry name" value="ABC1_TM_dom"/>
</dbReference>
<keyword evidence="5" id="KW-0597">Phosphoprotein</keyword>
<feature type="transmembrane region" description="Helical" evidence="22">
    <location>
        <begin position="434"/>
        <end position="455"/>
    </location>
</feature>
<feature type="domain" description="ABC transmembrane type-1" evidence="24">
    <location>
        <begin position="953"/>
        <end position="1231"/>
    </location>
</feature>
<keyword evidence="3" id="KW-0813">Transport</keyword>
<evidence type="ECO:0000256" key="8">
    <source>
        <dbReference type="ARBA" id="ARBA00022741"/>
    </source>
</evidence>
<dbReference type="Pfam" id="PF24357">
    <property type="entry name" value="TMD0_ABC"/>
    <property type="match status" value="1"/>
</dbReference>
<evidence type="ECO:0000313" key="25">
    <source>
        <dbReference type="Proteomes" id="UP000515140"/>
    </source>
</evidence>
<dbReference type="GO" id="GO:0016323">
    <property type="term" value="C:basolateral plasma membrane"/>
    <property type="evidence" value="ECO:0007669"/>
    <property type="project" value="UniProtKB-SubCell"/>
</dbReference>
<evidence type="ECO:0000256" key="17">
    <source>
        <dbReference type="ARBA" id="ARBA00048007"/>
    </source>
</evidence>
<dbReference type="EC" id="7.6.2.3" evidence="14"/>
<dbReference type="Gene3D" id="1.20.1560.10">
    <property type="entry name" value="ABC transporter type 1, transmembrane domain"/>
    <property type="match status" value="2"/>
</dbReference>
<dbReference type="InterPro" id="IPR017871">
    <property type="entry name" value="ABC_transporter-like_CS"/>
</dbReference>
<evidence type="ECO:0000256" key="11">
    <source>
        <dbReference type="ARBA" id="ARBA00022989"/>
    </source>
</evidence>
<feature type="domain" description="ABC transporter" evidence="23">
    <location>
        <begin position="1270"/>
        <end position="1502"/>
    </location>
</feature>
<keyword evidence="8" id="KW-0547">Nucleotide-binding</keyword>
<feature type="transmembrane region" description="Helical" evidence="22">
    <location>
        <begin position="938"/>
        <end position="959"/>
    </location>
</feature>
<keyword evidence="9" id="KW-0067">ATP-binding</keyword>
<feature type="transmembrane region" description="Helical" evidence="22">
    <location>
        <begin position="138"/>
        <end position="160"/>
    </location>
</feature>
<evidence type="ECO:0000256" key="20">
    <source>
        <dbReference type="ARBA" id="ARBA00082794"/>
    </source>
</evidence>
<keyword evidence="12 22" id="KW-0472">Membrane</keyword>
<organism evidence="25 26">
    <name type="scientific">Phascolarctos cinereus</name>
    <name type="common">Koala</name>
    <dbReference type="NCBI Taxonomy" id="38626"/>
    <lineage>
        <taxon>Eukaryota</taxon>
        <taxon>Metazoa</taxon>
        <taxon>Chordata</taxon>
        <taxon>Craniata</taxon>
        <taxon>Vertebrata</taxon>
        <taxon>Euteleostomi</taxon>
        <taxon>Mammalia</taxon>
        <taxon>Metatheria</taxon>
        <taxon>Diprotodontia</taxon>
        <taxon>Phascolarctidae</taxon>
        <taxon>Phascolarctos</taxon>
    </lineage>
</organism>
<keyword evidence="25" id="KW-1185">Reference proteome</keyword>
<dbReference type="CDD" id="cd18595">
    <property type="entry name" value="ABC_6TM_MRP1_2_3_6_D1_like"/>
    <property type="match status" value="1"/>
</dbReference>
<dbReference type="InterPro" id="IPR036640">
    <property type="entry name" value="ABC1_TM_sf"/>
</dbReference>
<dbReference type="RefSeq" id="XP_020828087.1">
    <property type="nucleotide sequence ID" value="XM_020972428.1"/>
</dbReference>
<dbReference type="CDD" id="cd03250">
    <property type="entry name" value="ABCC_MRP_domain1"/>
    <property type="match status" value="1"/>
</dbReference>
<dbReference type="GO" id="GO:0005524">
    <property type="term" value="F:ATP binding"/>
    <property type="evidence" value="ECO:0007669"/>
    <property type="project" value="UniProtKB-KW"/>
</dbReference>
<dbReference type="GeneID" id="110198237"/>
<dbReference type="InterPro" id="IPR050173">
    <property type="entry name" value="ABC_transporter_C-like"/>
</dbReference>
<dbReference type="GO" id="GO:0015698">
    <property type="term" value="P:inorganic anion transport"/>
    <property type="evidence" value="ECO:0007669"/>
    <property type="project" value="UniProtKB-ARBA"/>
</dbReference>
<evidence type="ECO:0000256" key="19">
    <source>
        <dbReference type="ARBA" id="ARBA00069160"/>
    </source>
</evidence>
<feature type="transmembrane region" description="Helical" evidence="22">
    <location>
        <begin position="172"/>
        <end position="194"/>
    </location>
</feature>
<feature type="transmembrane region" description="Helical" evidence="22">
    <location>
        <begin position="461"/>
        <end position="479"/>
    </location>
</feature>
<dbReference type="InterPro" id="IPR005292">
    <property type="entry name" value="MRP"/>
</dbReference>
<keyword evidence="13" id="KW-0325">Glycoprotein</keyword>
<comment type="function">
    <text evidence="18">Mediates the release of nucleoside triphosphates, predominantly ATP, into the circulation, where it is rapidly converted into AMP and the mineralization inhibitor inorganic pyrophosphate (PPi) by the ecto-enzyme ectonucleotide pyrophosphatase phosphodiesterase 1 (ENPP1), therefore playing a role in PPi homeostasis.</text>
</comment>
<reference evidence="26" key="1">
    <citation type="submission" date="2025-08" db="UniProtKB">
        <authorList>
            <consortium name="RefSeq"/>
        </authorList>
    </citation>
    <scope>IDENTIFICATION</scope>
    <source>
        <tissue evidence="26">Spleen</tissue>
    </source>
</reference>
<evidence type="ECO:0000256" key="13">
    <source>
        <dbReference type="ARBA" id="ARBA00023180"/>
    </source>
</evidence>
<dbReference type="PROSITE" id="PS50929">
    <property type="entry name" value="ABC_TM1F"/>
    <property type="match status" value="2"/>
</dbReference>
<evidence type="ECO:0000256" key="4">
    <source>
        <dbReference type="ARBA" id="ARBA00022475"/>
    </source>
</evidence>
<dbReference type="FunFam" id="1.20.1560.10:FF:000032">
    <property type="entry name" value="ATP-binding cassette sub-family C member 6"/>
    <property type="match status" value="1"/>
</dbReference>
<dbReference type="FunFam" id="3.40.50.300:FF:001147">
    <property type="entry name" value="multidrug resistance-associated protein 6 isoform X1"/>
    <property type="match status" value="1"/>
</dbReference>
<evidence type="ECO:0000256" key="5">
    <source>
        <dbReference type="ARBA" id="ARBA00022553"/>
    </source>
</evidence>
<evidence type="ECO:0000313" key="26">
    <source>
        <dbReference type="RefSeq" id="XP_020828087.1"/>
    </source>
</evidence>
<dbReference type="FunCoup" id="A0A6P5J151">
    <property type="interactions" value="67"/>
</dbReference>
<dbReference type="InterPro" id="IPR027417">
    <property type="entry name" value="P-loop_NTPase"/>
</dbReference>
<keyword evidence="7" id="KW-0677">Repeat</keyword>
<evidence type="ECO:0000256" key="7">
    <source>
        <dbReference type="ARBA" id="ARBA00022737"/>
    </source>
</evidence>
<dbReference type="GO" id="GO:0015431">
    <property type="term" value="F:ABC-type glutathione S-conjugate transporter activity"/>
    <property type="evidence" value="ECO:0007669"/>
    <property type="project" value="UniProtKB-EC"/>
</dbReference>
<keyword evidence="10" id="KW-1278">Translocase</keyword>
<comment type="similarity">
    <text evidence="2">Belongs to the ABC transporter superfamily. ABCC family. Conjugate transporter (TC 3.A.1.208) subfamily.</text>
</comment>
<dbReference type="FunFam" id="1.20.1560.10:FF:000001">
    <property type="entry name" value="ATP-binding cassette subfamily C member 1"/>
    <property type="match status" value="1"/>
</dbReference>
<evidence type="ECO:0000259" key="24">
    <source>
        <dbReference type="PROSITE" id="PS50929"/>
    </source>
</evidence>
<keyword evidence="4" id="KW-1003">Cell membrane</keyword>
<dbReference type="PROSITE" id="PS50893">
    <property type="entry name" value="ABC_TRANSPORTER_2"/>
    <property type="match status" value="2"/>
</dbReference>
<evidence type="ECO:0000256" key="21">
    <source>
        <dbReference type="SAM" id="MobiDB-lite"/>
    </source>
</evidence>
<dbReference type="SMART" id="SM00382">
    <property type="entry name" value="AAA"/>
    <property type="match status" value="2"/>
</dbReference>
<evidence type="ECO:0000256" key="9">
    <source>
        <dbReference type="ARBA" id="ARBA00022840"/>
    </source>
</evidence>
<evidence type="ECO:0000256" key="2">
    <source>
        <dbReference type="ARBA" id="ARBA00009726"/>
    </source>
</evidence>
<dbReference type="Proteomes" id="UP000515140">
    <property type="component" value="Unplaced"/>
</dbReference>
<dbReference type="PANTHER" id="PTHR24223">
    <property type="entry name" value="ATP-BINDING CASSETTE SUB-FAMILY C"/>
    <property type="match status" value="1"/>
</dbReference>
<proteinExistence type="inferred from homology"/>
<feature type="transmembrane region" description="Helical" evidence="22">
    <location>
        <begin position="1180"/>
        <end position="1196"/>
    </location>
</feature>
<dbReference type="InterPro" id="IPR003593">
    <property type="entry name" value="AAA+_ATPase"/>
</dbReference>
<evidence type="ECO:0000256" key="3">
    <source>
        <dbReference type="ARBA" id="ARBA00022448"/>
    </source>
</evidence>
<dbReference type="PANTHER" id="PTHR24223:SF339">
    <property type="entry name" value="ATP-BINDING CASSETTE SUB-FAMILY C MEMBER 6"/>
    <property type="match status" value="1"/>
</dbReference>
<dbReference type="CDD" id="cd03244">
    <property type="entry name" value="ABCC_MRP_domain2"/>
    <property type="match status" value="1"/>
</dbReference>
<dbReference type="CDD" id="cd18603">
    <property type="entry name" value="ABC_6TM_MRP1_2_3_6_D2_like"/>
    <property type="match status" value="1"/>
</dbReference>
<evidence type="ECO:0000256" key="12">
    <source>
        <dbReference type="ARBA" id="ARBA00023136"/>
    </source>
</evidence>
<feature type="transmembrane region" description="Helical" evidence="22">
    <location>
        <begin position="316"/>
        <end position="337"/>
    </location>
</feature>
<dbReference type="Gene3D" id="3.40.50.300">
    <property type="entry name" value="P-loop containing nucleotide triphosphate hydrolases"/>
    <property type="match status" value="2"/>
</dbReference>
<evidence type="ECO:0000259" key="23">
    <source>
        <dbReference type="PROSITE" id="PS50893"/>
    </source>
</evidence>
<feature type="transmembrane region" description="Helical" evidence="22">
    <location>
        <begin position="35"/>
        <end position="58"/>
    </location>
</feature>
<feature type="transmembrane region" description="Helical" evidence="22">
    <location>
        <begin position="108"/>
        <end position="126"/>
    </location>
</feature>
<dbReference type="InParanoid" id="A0A6P5J151"/>
<evidence type="ECO:0000256" key="22">
    <source>
        <dbReference type="SAM" id="Phobius"/>
    </source>
</evidence>
<evidence type="ECO:0000256" key="1">
    <source>
        <dbReference type="ARBA" id="ARBA00004554"/>
    </source>
</evidence>
<dbReference type="GO" id="GO:0016887">
    <property type="term" value="F:ATP hydrolysis activity"/>
    <property type="evidence" value="ECO:0007669"/>
    <property type="project" value="InterPro"/>
</dbReference>
<name>A0A6P5J151_PHACI</name>
<feature type="transmembrane region" description="Helical" evidence="22">
    <location>
        <begin position="78"/>
        <end position="96"/>
    </location>
</feature>
<dbReference type="FunFam" id="3.40.50.300:FF:000450">
    <property type="entry name" value="ABC transporter C family member 2"/>
    <property type="match status" value="1"/>
</dbReference>
<keyword evidence="11 22" id="KW-1133">Transmembrane helix</keyword>
<feature type="transmembrane region" description="Helical" evidence="22">
    <location>
        <begin position="1069"/>
        <end position="1102"/>
    </location>
</feature>
<dbReference type="InterPro" id="IPR003439">
    <property type="entry name" value="ABC_transporter-like_ATP-bd"/>
</dbReference>
<dbReference type="KEGG" id="pcw:110198237"/>